<dbReference type="SUPFAM" id="SSF46689">
    <property type="entry name" value="Homeodomain-like"/>
    <property type="match status" value="1"/>
</dbReference>
<feature type="domain" description="Myb-like" evidence="5">
    <location>
        <begin position="167"/>
        <end position="218"/>
    </location>
</feature>
<dbReference type="Gene3D" id="1.10.10.60">
    <property type="entry name" value="Homeodomain-like"/>
    <property type="match status" value="1"/>
</dbReference>
<feature type="compositionally biased region" description="Basic and acidic residues" evidence="4">
    <location>
        <begin position="673"/>
        <end position="691"/>
    </location>
</feature>
<dbReference type="SMART" id="SM00717">
    <property type="entry name" value="SANT"/>
    <property type="match status" value="1"/>
</dbReference>
<feature type="compositionally biased region" description="Polar residues" evidence="4">
    <location>
        <begin position="122"/>
        <end position="132"/>
    </location>
</feature>
<organism evidence="7 8">
    <name type="scientific">Thalassiosira pseudonana</name>
    <name type="common">Marine diatom</name>
    <name type="synonym">Cyclotella nana</name>
    <dbReference type="NCBI Taxonomy" id="35128"/>
    <lineage>
        <taxon>Eukaryota</taxon>
        <taxon>Sar</taxon>
        <taxon>Stramenopiles</taxon>
        <taxon>Ochrophyta</taxon>
        <taxon>Bacillariophyta</taxon>
        <taxon>Coscinodiscophyceae</taxon>
        <taxon>Thalassiosirophycidae</taxon>
        <taxon>Thalassiosirales</taxon>
        <taxon>Thalassiosiraceae</taxon>
        <taxon>Thalassiosira</taxon>
    </lineage>
</organism>
<proteinExistence type="predicted"/>
<evidence type="ECO:0000259" key="5">
    <source>
        <dbReference type="PROSITE" id="PS50090"/>
    </source>
</evidence>
<dbReference type="InterPro" id="IPR017930">
    <property type="entry name" value="Myb_dom"/>
</dbReference>
<feature type="compositionally biased region" description="Polar residues" evidence="4">
    <location>
        <begin position="326"/>
        <end position="339"/>
    </location>
</feature>
<evidence type="ECO:0000313" key="7">
    <source>
        <dbReference type="EMBL" id="EED86504.1"/>
    </source>
</evidence>
<feature type="region of interest" description="Disordered" evidence="4">
    <location>
        <begin position="103"/>
        <end position="132"/>
    </location>
</feature>
<reference evidence="7 8" key="2">
    <citation type="journal article" date="2008" name="Nature">
        <title>The Phaeodactylum genome reveals the evolutionary history of diatom genomes.</title>
        <authorList>
            <person name="Bowler C."/>
            <person name="Allen A.E."/>
            <person name="Badger J.H."/>
            <person name="Grimwood J."/>
            <person name="Jabbari K."/>
            <person name="Kuo A."/>
            <person name="Maheswari U."/>
            <person name="Martens C."/>
            <person name="Maumus F."/>
            <person name="Otillar R.P."/>
            <person name="Rayko E."/>
            <person name="Salamov A."/>
            <person name="Vandepoele K."/>
            <person name="Beszteri B."/>
            <person name="Gruber A."/>
            <person name="Heijde M."/>
            <person name="Katinka M."/>
            <person name="Mock T."/>
            <person name="Valentin K."/>
            <person name="Verret F."/>
            <person name="Berges J.A."/>
            <person name="Brownlee C."/>
            <person name="Cadoret J.P."/>
            <person name="Chiovitti A."/>
            <person name="Choi C.J."/>
            <person name="Coesel S."/>
            <person name="De Martino A."/>
            <person name="Detter J.C."/>
            <person name="Durkin C."/>
            <person name="Falciatore A."/>
            <person name="Fournet J."/>
            <person name="Haruta M."/>
            <person name="Huysman M.J."/>
            <person name="Jenkins B.D."/>
            <person name="Jiroutova K."/>
            <person name="Jorgensen R.E."/>
            <person name="Joubert Y."/>
            <person name="Kaplan A."/>
            <person name="Kroger N."/>
            <person name="Kroth P.G."/>
            <person name="La Roche J."/>
            <person name="Lindquist E."/>
            <person name="Lommer M."/>
            <person name="Martin-Jezequel V."/>
            <person name="Lopez P.J."/>
            <person name="Lucas S."/>
            <person name="Mangogna M."/>
            <person name="McGinnis K."/>
            <person name="Medlin L.K."/>
            <person name="Montsant A."/>
            <person name="Oudot-Le Secq M.P."/>
            <person name="Napoli C."/>
            <person name="Obornik M."/>
            <person name="Parker M.S."/>
            <person name="Petit J.L."/>
            <person name="Porcel B.M."/>
            <person name="Poulsen N."/>
            <person name="Robison M."/>
            <person name="Rychlewski L."/>
            <person name="Rynearson T.A."/>
            <person name="Schmutz J."/>
            <person name="Shapiro H."/>
            <person name="Siaut M."/>
            <person name="Stanley M."/>
            <person name="Sussman M.R."/>
            <person name="Taylor A.R."/>
            <person name="Vardi A."/>
            <person name="von Dassow P."/>
            <person name="Vyverman W."/>
            <person name="Willis A."/>
            <person name="Wyrwicz L.S."/>
            <person name="Rokhsar D.S."/>
            <person name="Weissenbach J."/>
            <person name="Armbrust E.V."/>
            <person name="Green B.R."/>
            <person name="Van de Peer Y."/>
            <person name="Grigoriev I.V."/>
        </authorList>
    </citation>
    <scope>NUCLEOTIDE SEQUENCE [LARGE SCALE GENOMIC DNA]</scope>
    <source>
        <strain evidence="7 8">CCMP1335</strain>
    </source>
</reference>
<dbReference type="EMBL" id="DS999421">
    <property type="protein sequence ID" value="EED86504.1"/>
    <property type="molecule type" value="Genomic_DNA"/>
</dbReference>
<dbReference type="Proteomes" id="UP000001449">
    <property type="component" value="Unassembled WGS sequence"/>
</dbReference>
<keyword evidence="8" id="KW-1185">Reference proteome</keyword>
<evidence type="ECO:0000313" key="8">
    <source>
        <dbReference type="Proteomes" id="UP000001449"/>
    </source>
</evidence>
<dbReference type="PROSITE" id="PS51294">
    <property type="entry name" value="HTH_MYB"/>
    <property type="match status" value="1"/>
</dbReference>
<dbReference type="PANTHER" id="PTHR12802:SF173">
    <property type="entry name" value="MYB-LIKE PROTEIN K"/>
    <property type="match status" value="1"/>
</dbReference>
<feature type="region of interest" description="Disordered" evidence="4">
    <location>
        <begin position="662"/>
        <end position="691"/>
    </location>
</feature>
<dbReference type="GeneID" id="7444411"/>
<dbReference type="GO" id="GO:0003677">
    <property type="term" value="F:DNA binding"/>
    <property type="evidence" value="ECO:0007669"/>
    <property type="project" value="InterPro"/>
</dbReference>
<evidence type="ECO:0000256" key="1">
    <source>
        <dbReference type="ARBA" id="ARBA00023015"/>
    </source>
</evidence>
<sequence>MTDEHDYTPTEGSELNLKTAVNDADVLNPPPEEGQDESGANNMNTTVNEEEEEGQYVSTSVPVPPVTNTMALHSPIVIHQSLAPPGDDDESSSPLLAAAAAAPLPPSLPKNSNDSMPPPLYANNSHHQQQLGEDVSTISNSIDNNPTHYLNPDGAIHRQLLHQTTNTSTSNSNFWLQEEEERFLLGLRLYGWGQWKRIQSVVQTRTNKQIKSHAQKREKVNPQIKVKYAKGKAKRGRIASRDAILPGRGVLIHNPEEQGDGGHSFDEMWTDVYGTNNGVGPNSRLRRCRNSVLHQQWLDTVQNNPPIVHEVGRTREQHIENDHGVDTSSSSNNSKQQPIGKQMQPIKASHIPLPPLSAASSYQIAPVVSVPPPVRHSQRQGGGSSSSHPPMQFYNSHMGMYHAPPPGYGQPNMPYGYYPPPYHYGPPPPGHHDPYAVYPPYPNAPGSKEPLHPGMEIYARKEDGFTWTPGVIYSAKVEVNKDSEKEEESSTIIYHVQYEGGSENPNVREEFVLSKPVYDRAVYDLERYYDLPIYNSARGANRDAPLEGGTPVFAQWMDRLNPNSHAKWLPGTIHSAQQGEGGNLYCVLFDNETEKDDVPDYAVLKRPEYSELVKTMQQHQPSWNEAIAELYKIFSCGDDDNNVGNGQGIDLLCTVSRIKRKAPVDDGEGGDPLNEKQHEAKRSKINKKGDV</sequence>
<keyword evidence="2" id="KW-0804">Transcription</keyword>
<evidence type="ECO:0000256" key="3">
    <source>
        <dbReference type="ARBA" id="ARBA00023242"/>
    </source>
</evidence>
<dbReference type="InParanoid" id="B8LDV5"/>
<dbReference type="RefSeq" id="XP_002297179.1">
    <property type="nucleotide sequence ID" value="XM_002297143.1"/>
</dbReference>
<dbReference type="STRING" id="35128.B8LDV5"/>
<evidence type="ECO:0000256" key="2">
    <source>
        <dbReference type="ARBA" id="ARBA00023163"/>
    </source>
</evidence>
<reference evidence="7 8" key="1">
    <citation type="journal article" date="2004" name="Science">
        <title>The genome of the diatom Thalassiosira pseudonana: ecology, evolution, and metabolism.</title>
        <authorList>
            <person name="Armbrust E.V."/>
            <person name="Berges J.A."/>
            <person name="Bowler C."/>
            <person name="Green B.R."/>
            <person name="Martinez D."/>
            <person name="Putnam N.H."/>
            <person name="Zhou S."/>
            <person name="Allen A.E."/>
            <person name="Apt K.E."/>
            <person name="Bechner M."/>
            <person name="Brzezinski M.A."/>
            <person name="Chaal B.K."/>
            <person name="Chiovitti A."/>
            <person name="Davis A.K."/>
            <person name="Demarest M.S."/>
            <person name="Detter J.C."/>
            <person name="Glavina T."/>
            <person name="Goodstein D."/>
            <person name="Hadi M.Z."/>
            <person name="Hellsten U."/>
            <person name="Hildebrand M."/>
            <person name="Jenkins B.D."/>
            <person name="Jurka J."/>
            <person name="Kapitonov V.V."/>
            <person name="Kroger N."/>
            <person name="Lau W.W."/>
            <person name="Lane T.W."/>
            <person name="Larimer F.W."/>
            <person name="Lippmeier J.C."/>
            <person name="Lucas S."/>
            <person name="Medina M."/>
            <person name="Montsant A."/>
            <person name="Obornik M."/>
            <person name="Parker M.S."/>
            <person name="Palenik B."/>
            <person name="Pazour G.J."/>
            <person name="Richardson P.M."/>
            <person name="Rynearson T.A."/>
            <person name="Saito M.A."/>
            <person name="Schwartz D.C."/>
            <person name="Thamatrakoln K."/>
            <person name="Valentin K."/>
            <person name="Vardi A."/>
            <person name="Wilkerson F.P."/>
            <person name="Rokhsar D.S."/>
        </authorList>
    </citation>
    <scope>NUCLEOTIDE SEQUENCE [LARGE SCALE GENOMIC DNA]</scope>
    <source>
        <strain evidence="7 8">CCMP1335</strain>
    </source>
</reference>
<dbReference type="PROSITE" id="PS50090">
    <property type="entry name" value="MYB_LIKE"/>
    <property type="match status" value="1"/>
</dbReference>
<name>B8LDV5_THAPS</name>
<evidence type="ECO:0000259" key="6">
    <source>
        <dbReference type="PROSITE" id="PS51294"/>
    </source>
</evidence>
<dbReference type="InterPro" id="IPR001005">
    <property type="entry name" value="SANT/Myb"/>
</dbReference>
<feature type="compositionally biased region" description="Polar residues" evidence="4">
    <location>
        <begin position="38"/>
        <end position="47"/>
    </location>
</feature>
<protein>
    <submittedName>
        <fullName evidence="7">Uncharacterized protein</fullName>
    </submittedName>
</protein>
<feature type="region of interest" description="Disordered" evidence="4">
    <location>
        <begin position="321"/>
        <end position="344"/>
    </location>
</feature>
<gene>
    <name evidence="7" type="ORF">THAPSDRAFT_25558</name>
</gene>
<dbReference type="PANTHER" id="PTHR12802">
    <property type="entry name" value="SWI/SNF COMPLEX-RELATED"/>
    <property type="match status" value="1"/>
</dbReference>
<dbReference type="HOGENOM" id="CLU_398782_0_0_1"/>
<keyword evidence="3" id="KW-0539">Nucleus</keyword>
<dbReference type="AlphaFoldDB" id="B8LDV5"/>
<feature type="region of interest" description="Disordered" evidence="4">
    <location>
        <begin position="1"/>
        <end position="63"/>
    </location>
</feature>
<dbReference type="PaxDb" id="35128-Thaps25558"/>
<dbReference type="CDD" id="cd00167">
    <property type="entry name" value="SANT"/>
    <property type="match status" value="1"/>
</dbReference>
<dbReference type="InterPro" id="IPR006447">
    <property type="entry name" value="Myb_dom_plants"/>
</dbReference>
<feature type="region of interest" description="Disordered" evidence="4">
    <location>
        <begin position="371"/>
        <end position="391"/>
    </location>
</feature>
<dbReference type="Pfam" id="PF00249">
    <property type="entry name" value="Myb_DNA-binding"/>
    <property type="match status" value="1"/>
</dbReference>
<dbReference type="eggNOG" id="ENOG502T1W3">
    <property type="taxonomic scope" value="Eukaryota"/>
</dbReference>
<accession>B8LDV5</accession>
<dbReference type="InterPro" id="IPR009057">
    <property type="entry name" value="Homeodomain-like_sf"/>
</dbReference>
<dbReference type="NCBIfam" id="TIGR01557">
    <property type="entry name" value="myb_SHAQKYF"/>
    <property type="match status" value="1"/>
</dbReference>
<feature type="domain" description="HTH myb-type" evidence="6">
    <location>
        <begin position="175"/>
        <end position="224"/>
    </location>
</feature>
<dbReference type="KEGG" id="tps:THAPSDRAFT_25558"/>
<keyword evidence="1" id="KW-0805">Transcription regulation</keyword>
<evidence type="ECO:0000256" key="4">
    <source>
        <dbReference type="SAM" id="MobiDB-lite"/>
    </source>
</evidence>